<dbReference type="Gene3D" id="1.20.1080.10">
    <property type="entry name" value="Glycerol uptake facilitator protein"/>
    <property type="match status" value="1"/>
</dbReference>
<evidence type="ECO:0000256" key="2">
    <source>
        <dbReference type="ARBA" id="ARBA00022448"/>
    </source>
</evidence>
<dbReference type="InterPro" id="IPR000425">
    <property type="entry name" value="MIP"/>
</dbReference>
<keyword evidence="2 7" id="KW-0813">Transport</keyword>
<evidence type="ECO:0000313" key="10">
    <source>
        <dbReference type="Proteomes" id="UP001054902"/>
    </source>
</evidence>
<dbReference type="PROSITE" id="PS00221">
    <property type="entry name" value="MIP"/>
    <property type="match status" value="1"/>
</dbReference>
<dbReference type="GO" id="GO:0019755">
    <property type="term" value="P:one-carbon compound transport"/>
    <property type="evidence" value="ECO:0007669"/>
    <property type="project" value="UniProtKB-ARBA"/>
</dbReference>
<evidence type="ECO:0000256" key="1">
    <source>
        <dbReference type="ARBA" id="ARBA00004127"/>
    </source>
</evidence>
<reference evidence="9 10" key="1">
    <citation type="journal article" date="2021" name="Sci. Rep.">
        <title>The genome of the diatom Chaetoceros tenuissimus carries an ancient integrated fragment of an extant virus.</title>
        <authorList>
            <person name="Hongo Y."/>
            <person name="Kimura K."/>
            <person name="Takaki Y."/>
            <person name="Yoshida Y."/>
            <person name="Baba S."/>
            <person name="Kobayashi G."/>
            <person name="Nagasaki K."/>
            <person name="Hano T."/>
            <person name="Tomaru Y."/>
        </authorList>
    </citation>
    <scope>NUCLEOTIDE SEQUENCE [LARGE SCALE GENOMIC DNA]</scope>
    <source>
        <strain evidence="9 10">NIES-3715</strain>
    </source>
</reference>
<feature type="transmembrane region" description="Helical" evidence="8">
    <location>
        <begin position="12"/>
        <end position="30"/>
    </location>
</feature>
<dbReference type="PANTHER" id="PTHR45665">
    <property type="entry name" value="AQUAPORIN-8"/>
    <property type="match status" value="1"/>
</dbReference>
<keyword evidence="6 8" id="KW-0472">Membrane</keyword>
<evidence type="ECO:0000256" key="7">
    <source>
        <dbReference type="RuleBase" id="RU000477"/>
    </source>
</evidence>
<comment type="caution">
    <text evidence="9">The sequence shown here is derived from an EMBL/GenBank/DDBJ whole genome shotgun (WGS) entry which is preliminary data.</text>
</comment>
<dbReference type="SUPFAM" id="SSF81338">
    <property type="entry name" value="Aquaporin-like"/>
    <property type="match status" value="1"/>
</dbReference>
<sequence length="281" mass="30511">MFSLLSSLVTTFTEIVPPGLLFTLLAVPLVNFQHLKTYRDEFIGTLLMIGLTFSPGKWIAEDSMYLAWAVHVVGVVAADKIGGGQHVNPSMSVAMFSLGKCDYTEMYVRIAGAMGGGLVAFPLFKALSDMLGWTPLGGPEFNADGDEDGSAAAASEFFATFFLGLLVYLVNWELNFGKHHYWIKQTLTALGIRALIQLFPTAGPAMNPMLGTTWSVFAYNGFPEDVRHYLVYWVASILGALASGFAYAVYDGCEFLGMKLPIGPINPPKTVAAPSKKKKKN</sequence>
<dbReference type="Proteomes" id="UP001054902">
    <property type="component" value="Unassembled WGS sequence"/>
</dbReference>
<dbReference type="AlphaFoldDB" id="A0AAD3CFR4"/>
<evidence type="ECO:0000256" key="6">
    <source>
        <dbReference type="ARBA" id="ARBA00023136"/>
    </source>
</evidence>
<feature type="transmembrane region" description="Helical" evidence="8">
    <location>
        <begin position="151"/>
        <end position="170"/>
    </location>
</feature>
<feature type="transmembrane region" description="Helical" evidence="8">
    <location>
        <begin position="230"/>
        <end position="250"/>
    </location>
</feature>
<name>A0AAD3CFR4_9STRA</name>
<evidence type="ECO:0000256" key="4">
    <source>
        <dbReference type="ARBA" id="ARBA00022737"/>
    </source>
</evidence>
<gene>
    <name evidence="9" type="ORF">CTEN210_01756</name>
</gene>
<dbReference type="InterPro" id="IPR023271">
    <property type="entry name" value="Aquaporin-like"/>
</dbReference>
<keyword evidence="10" id="KW-1185">Reference proteome</keyword>
<evidence type="ECO:0000256" key="3">
    <source>
        <dbReference type="ARBA" id="ARBA00022692"/>
    </source>
</evidence>
<evidence type="ECO:0008006" key="11">
    <source>
        <dbReference type="Google" id="ProtNLM"/>
    </source>
</evidence>
<dbReference type="InterPro" id="IPR022357">
    <property type="entry name" value="MIP_CS"/>
</dbReference>
<organism evidence="9 10">
    <name type="scientific">Chaetoceros tenuissimus</name>
    <dbReference type="NCBI Taxonomy" id="426638"/>
    <lineage>
        <taxon>Eukaryota</taxon>
        <taxon>Sar</taxon>
        <taxon>Stramenopiles</taxon>
        <taxon>Ochrophyta</taxon>
        <taxon>Bacillariophyta</taxon>
        <taxon>Coscinodiscophyceae</taxon>
        <taxon>Chaetocerotophycidae</taxon>
        <taxon>Chaetocerotales</taxon>
        <taxon>Chaetocerotaceae</taxon>
        <taxon>Chaetoceros</taxon>
    </lineage>
</organism>
<evidence type="ECO:0000256" key="5">
    <source>
        <dbReference type="ARBA" id="ARBA00022989"/>
    </source>
</evidence>
<dbReference type="EMBL" id="BLLK01000020">
    <property type="protein sequence ID" value="GFH45282.1"/>
    <property type="molecule type" value="Genomic_DNA"/>
</dbReference>
<keyword evidence="5 8" id="KW-1133">Transmembrane helix</keyword>
<dbReference type="PANTHER" id="PTHR45665:SF9">
    <property type="entry name" value="AQUAPORIN-8"/>
    <property type="match status" value="1"/>
</dbReference>
<dbReference type="PRINTS" id="PR00783">
    <property type="entry name" value="MINTRINSICP"/>
</dbReference>
<comment type="subcellular location">
    <subcellularLocation>
        <location evidence="1">Endomembrane system</location>
        <topology evidence="1">Multi-pass membrane protein</topology>
    </subcellularLocation>
</comment>
<comment type="similarity">
    <text evidence="7">Belongs to the MIP/aquaporin (TC 1.A.8) family.</text>
</comment>
<dbReference type="GO" id="GO:0012505">
    <property type="term" value="C:endomembrane system"/>
    <property type="evidence" value="ECO:0007669"/>
    <property type="project" value="UniProtKB-SubCell"/>
</dbReference>
<keyword evidence="3 7" id="KW-0812">Transmembrane</keyword>
<proteinExistence type="inferred from homology"/>
<feature type="transmembrane region" description="Helical" evidence="8">
    <location>
        <begin position="190"/>
        <end position="210"/>
    </location>
</feature>
<dbReference type="GO" id="GO:0015250">
    <property type="term" value="F:water channel activity"/>
    <property type="evidence" value="ECO:0007669"/>
    <property type="project" value="TreeGrafter"/>
</dbReference>
<protein>
    <recommendedName>
        <fullName evidence="11">Aquaporin</fullName>
    </recommendedName>
</protein>
<dbReference type="GO" id="GO:0016020">
    <property type="term" value="C:membrane"/>
    <property type="evidence" value="ECO:0007669"/>
    <property type="project" value="InterPro"/>
</dbReference>
<dbReference type="Pfam" id="PF00230">
    <property type="entry name" value="MIP"/>
    <property type="match status" value="1"/>
</dbReference>
<dbReference type="InterPro" id="IPR034294">
    <property type="entry name" value="Aquaporin_transptr"/>
</dbReference>
<keyword evidence="4" id="KW-0677">Repeat</keyword>
<evidence type="ECO:0000256" key="8">
    <source>
        <dbReference type="SAM" id="Phobius"/>
    </source>
</evidence>
<dbReference type="GO" id="GO:0005737">
    <property type="term" value="C:cytoplasm"/>
    <property type="evidence" value="ECO:0007669"/>
    <property type="project" value="UniProtKB-ARBA"/>
</dbReference>
<feature type="transmembrane region" description="Helical" evidence="8">
    <location>
        <begin position="106"/>
        <end position="124"/>
    </location>
</feature>
<accession>A0AAD3CFR4</accession>
<evidence type="ECO:0000313" key="9">
    <source>
        <dbReference type="EMBL" id="GFH45282.1"/>
    </source>
</evidence>